<keyword evidence="1" id="KW-0812">Transmembrane</keyword>
<dbReference type="PANTHER" id="PTHR34300:SF2">
    <property type="entry name" value="QUEUOSINE PRECURSOR TRANSPORTER-RELATED"/>
    <property type="match status" value="1"/>
</dbReference>
<feature type="transmembrane region" description="Helical" evidence="1">
    <location>
        <begin position="86"/>
        <end position="105"/>
    </location>
</feature>
<dbReference type="PATRIC" id="fig|688269.3.peg.1543"/>
<evidence type="ECO:0000313" key="2">
    <source>
        <dbReference type="EMBL" id="AEH51547.1"/>
    </source>
</evidence>
<feature type="transmembrane region" description="Helical" evidence="1">
    <location>
        <begin position="125"/>
        <end position="148"/>
    </location>
</feature>
<dbReference type="GO" id="GO:0005886">
    <property type="term" value="C:plasma membrane"/>
    <property type="evidence" value="ECO:0007669"/>
    <property type="project" value="UniProtKB-SubCell"/>
</dbReference>
<protein>
    <recommendedName>
        <fullName evidence="1">Probable queuosine precursor transporter</fullName>
        <shortName evidence="1">Q precursor transporter</shortName>
    </recommendedName>
</protein>
<dbReference type="NCBIfam" id="TIGR00697">
    <property type="entry name" value="queuosine precursor transporter"/>
    <property type="match status" value="1"/>
</dbReference>
<feature type="transmembrane region" description="Helical" evidence="1">
    <location>
        <begin position="196"/>
        <end position="218"/>
    </location>
</feature>
<keyword evidence="1" id="KW-1003">Cell membrane</keyword>
<gene>
    <name evidence="2" type="ORF">Theth_1492</name>
</gene>
<name>F7YUY3_9THEM</name>
<keyword evidence="1" id="KW-0472">Membrane</keyword>
<dbReference type="RefSeq" id="WP_013932761.1">
    <property type="nucleotide sequence ID" value="NC_015707.1"/>
</dbReference>
<comment type="subcellular location">
    <subcellularLocation>
        <location evidence="1">Cell membrane</location>
        <topology evidence="1">Multi-pass membrane protein</topology>
    </subcellularLocation>
</comment>
<dbReference type="GO" id="GO:0022857">
    <property type="term" value="F:transmembrane transporter activity"/>
    <property type="evidence" value="ECO:0007669"/>
    <property type="project" value="UniProtKB-UniRule"/>
</dbReference>
<dbReference type="eggNOG" id="COG1738">
    <property type="taxonomic scope" value="Bacteria"/>
</dbReference>
<reference evidence="2 3" key="1">
    <citation type="submission" date="2010-11" db="EMBL/GenBank/DDBJ databases">
        <title>The complete genome of Thermotoga thermarum DSM 5069.</title>
        <authorList>
            <consortium name="US DOE Joint Genome Institute (JGI-PGF)"/>
            <person name="Lucas S."/>
            <person name="Copeland A."/>
            <person name="Lapidus A."/>
            <person name="Bruce D."/>
            <person name="Goodwin L."/>
            <person name="Pitluck S."/>
            <person name="Kyrpides N."/>
            <person name="Mavromatis K."/>
            <person name="Ivanova N."/>
            <person name="Zeytun A."/>
            <person name="Brettin T."/>
            <person name="Detter J.C."/>
            <person name="Tapia R."/>
            <person name="Han C."/>
            <person name="Land M."/>
            <person name="Hauser L."/>
            <person name="Markowitz V."/>
            <person name="Cheng J.-F."/>
            <person name="Hugenholtz P."/>
            <person name="Woyke T."/>
            <person name="Wu D."/>
            <person name="Spring S."/>
            <person name="Schroeder M."/>
            <person name="Brambilla E."/>
            <person name="Klenk H.-P."/>
            <person name="Eisen J.A."/>
        </authorList>
    </citation>
    <scope>NUCLEOTIDE SEQUENCE [LARGE SCALE GENOMIC DNA]</scope>
    <source>
        <strain evidence="2 3">DSM 5069</strain>
    </source>
</reference>
<dbReference type="HAMAP" id="MF_02088">
    <property type="entry name" value="Q_prec_transport"/>
    <property type="match status" value="1"/>
</dbReference>
<dbReference type="Pfam" id="PF02592">
    <property type="entry name" value="Vut_1"/>
    <property type="match status" value="1"/>
</dbReference>
<dbReference type="KEGG" id="tta:Theth_1492"/>
<evidence type="ECO:0000256" key="1">
    <source>
        <dbReference type="HAMAP-Rule" id="MF_02088"/>
    </source>
</evidence>
<keyword evidence="3" id="KW-1185">Reference proteome</keyword>
<feature type="transmembrane region" description="Helical" evidence="1">
    <location>
        <begin position="169"/>
        <end position="190"/>
    </location>
</feature>
<feature type="transmembrane region" description="Helical" evidence="1">
    <location>
        <begin position="6"/>
        <end position="26"/>
    </location>
</feature>
<keyword evidence="1" id="KW-0813">Transport</keyword>
<dbReference type="AlphaFoldDB" id="F7YUY3"/>
<organism evidence="2 3">
    <name type="scientific">Pseudothermotoga thermarum DSM 5069</name>
    <dbReference type="NCBI Taxonomy" id="688269"/>
    <lineage>
        <taxon>Bacteria</taxon>
        <taxon>Thermotogati</taxon>
        <taxon>Thermotogota</taxon>
        <taxon>Thermotogae</taxon>
        <taxon>Thermotogales</taxon>
        <taxon>Thermotogaceae</taxon>
        <taxon>Pseudothermotoga</taxon>
    </lineage>
</organism>
<comment type="function">
    <text evidence="1">Involved in the import of queuosine (Q) precursors, required for Q precursor salvage.</text>
</comment>
<dbReference type="PANTHER" id="PTHR34300">
    <property type="entry name" value="QUEUOSINE PRECURSOR TRANSPORTER-RELATED"/>
    <property type="match status" value="1"/>
</dbReference>
<sequence precursor="true">MGWNELLWIAQALLLLSGTVLIFRLFGRSGLMAYVVLNTVLCNIEVLKIVELFGITSTLGNAIYGTTFLATDILSEFYGKKHSQKAVWLGFISLIMMTAVMQFAILMKPSPVDTASPHLEYIFGMMPRIAAASLTAYLVAQMHDVWAFEFWKKVTKGKHLWLRNNLSTMVSQAIDTVVFCTIAFVGLYDARTFMEILFTTYIFKWIVALLDTPFIYLARSAAKSKTVQDDIRRATMNEEGKVLAN</sequence>
<comment type="similarity">
    <text evidence="1">Belongs to the vitamin uptake transporter (VUT/ECF) (TC 2.A.88) family. Q precursor transporter subfamily.</text>
</comment>
<proteinExistence type="inferred from homology"/>
<dbReference type="EMBL" id="CP002351">
    <property type="protein sequence ID" value="AEH51547.1"/>
    <property type="molecule type" value="Genomic_DNA"/>
</dbReference>
<dbReference type="HOGENOM" id="CLU_075503_2_1_0"/>
<accession>F7YUY3</accession>
<dbReference type="InterPro" id="IPR003744">
    <property type="entry name" value="YhhQ"/>
</dbReference>
<dbReference type="Proteomes" id="UP000006804">
    <property type="component" value="Chromosome"/>
</dbReference>
<dbReference type="OrthoDB" id="9805479at2"/>
<keyword evidence="1" id="KW-1133">Transmembrane helix</keyword>
<evidence type="ECO:0000313" key="3">
    <source>
        <dbReference type="Proteomes" id="UP000006804"/>
    </source>
</evidence>